<dbReference type="PATRIC" id="fig|1486262.3.peg.744"/>
<comment type="catalytic activity">
    <reaction evidence="7">
        <text>ATP + H2O + polyamine-[polyamine-binding protein]Side 1 = ADP + phosphate + polyamineSide 2 + [polyamine-binding protein]Side 1.</text>
        <dbReference type="EC" id="7.6.2.11"/>
    </reaction>
</comment>
<gene>
    <name evidence="7" type="primary">potA</name>
    <name evidence="9" type="ORF">TM49_03655</name>
</gene>
<dbReference type="Proteomes" id="UP000032611">
    <property type="component" value="Chromosome"/>
</dbReference>
<comment type="similarity">
    <text evidence="7">Belongs to the ABC transporter superfamily. Spermidine/putrescine importer (TC 3.A.1.11.1) family.</text>
</comment>
<dbReference type="Gene3D" id="2.40.50.100">
    <property type="match status" value="1"/>
</dbReference>
<keyword evidence="1 7" id="KW-0813">Transport</keyword>
<organism evidence="9 10">
    <name type="scientific">Martelella endophytica</name>
    <dbReference type="NCBI Taxonomy" id="1486262"/>
    <lineage>
        <taxon>Bacteria</taxon>
        <taxon>Pseudomonadati</taxon>
        <taxon>Pseudomonadota</taxon>
        <taxon>Alphaproteobacteria</taxon>
        <taxon>Hyphomicrobiales</taxon>
        <taxon>Aurantimonadaceae</taxon>
        <taxon>Martelella</taxon>
    </lineage>
</organism>
<keyword evidence="2 7" id="KW-1003">Cell membrane</keyword>
<evidence type="ECO:0000256" key="2">
    <source>
        <dbReference type="ARBA" id="ARBA00022475"/>
    </source>
</evidence>
<dbReference type="SMART" id="SM00382">
    <property type="entry name" value="AAA"/>
    <property type="match status" value="1"/>
</dbReference>
<evidence type="ECO:0000256" key="5">
    <source>
        <dbReference type="ARBA" id="ARBA00022967"/>
    </source>
</evidence>
<dbReference type="PANTHER" id="PTHR42781:SF4">
    <property type="entry name" value="SPERMIDINE_PUTRESCINE IMPORT ATP-BINDING PROTEIN POTA"/>
    <property type="match status" value="1"/>
</dbReference>
<dbReference type="HOGENOM" id="CLU_000604_1_1_5"/>
<dbReference type="InterPro" id="IPR050093">
    <property type="entry name" value="ABC_SmlMolc_Importer"/>
</dbReference>
<dbReference type="NCBIfam" id="TIGR01187">
    <property type="entry name" value="potA"/>
    <property type="match status" value="1"/>
</dbReference>
<protein>
    <recommendedName>
        <fullName evidence="7">Spermidine/putrescine import ATP-binding protein PotA</fullName>
        <ecNumber evidence="7">7.6.2.11</ecNumber>
    </recommendedName>
</protein>
<reference evidence="9 10" key="1">
    <citation type="journal article" date="2015" name="Genome Announc.">
        <title>Complete genome sequence of Martelella endophytica YC6887, which has antifungal activity associated with a halophyte.</title>
        <authorList>
            <person name="Khan A."/>
            <person name="Khan H."/>
            <person name="Chung E.J."/>
            <person name="Hossain M.T."/>
            <person name="Chung Y.R."/>
        </authorList>
    </citation>
    <scope>NUCLEOTIDE SEQUENCE [LARGE SCALE GENOMIC DNA]</scope>
    <source>
        <strain evidence="9">YC6887</strain>
    </source>
</reference>
<sequence>MSNDKTPVLQGDHPAVQIDGVSKSFSGTTALEPVWLKIRRGEFLTLLGPSGCGKTTLLNLIAGFLESDNGELFIDRELVTQVPPHQREIGIVFQNYALFPHMSVAQNVAYGLRTRRVSKAEIETRVREALALVKLEDFADRRPRQLSGGQQQRVALARALVIRPRVLLLDEPFSALDRNLRTAMQVELREIQTRLGLTTVFVTHDQGEALSMSDRIAVMSRGRIRQIGSPSEIYDTPDNHFASTFVGDANLFHATLREVSGQELSLEVDGTALPLTAYQESLPAPGPVTLFTRPEHCSLTETGTPGSIHATVALSVYQGSYAELHLDCPVAVGGRIMLRVPSAEALPAGTAVGITLPDRGPAIFAPEEAAA</sequence>
<keyword evidence="5 7" id="KW-1278">Translocase</keyword>
<dbReference type="RefSeq" id="WP_045679576.1">
    <property type="nucleotide sequence ID" value="NZ_CP010803.1"/>
</dbReference>
<keyword evidence="6 7" id="KW-0472">Membrane</keyword>
<evidence type="ECO:0000256" key="6">
    <source>
        <dbReference type="ARBA" id="ARBA00023136"/>
    </source>
</evidence>
<dbReference type="GO" id="GO:0015417">
    <property type="term" value="F:ABC-type polyamine transporter activity"/>
    <property type="evidence" value="ECO:0007669"/>
    <property type="project" value="UniProtKB-EC"/>
</dbReference>
<name>A0A0D5LM20_MAREN</name>
<keyword evidence="3 7" id="KW-0547">Nucleotide-binding</keyword>
<evidence type="ECO:0000259" key="8">
    <source>
        <dbReference type="PROSITE" id="PS50893"/>
    </source>
</evidence>
<dbReference type="FunFam" id="3.40.50.300:FF:000133">
    <property type="entry name" value="Spermidine/putrescine import ATP-binding protein PotA"/>
    <property type="match status" value="1"/>
</dbReference>
<dbReference type="GO" id="GO:0016887">
    <property type="term" value="F:ATP hydrolysis activity"/>
    <property type="evidence" value="ECO:0007669"/>
    <property type="project" value="InterPro"/>
</dbReference>
<dbReference type="EC" id="7.6.2.11" evidence="7"/>
<dbReference type="GO" id="GO:0043190">
    <property type="term" value="C:ATP-binding cassette (ABC) transporter complex"/>
    <property type="evidence" value="ECO:0007669"/>
    <property type="project" value="InterPro"/>
</dbReference>
<dbReference type="STRING" id="1486262.TM49_03655"/>
<feature type="domain" description="ABC transporter" evidence="8">
    <location>
        <begin position="16"/>
        <end position="246"/>
    </location>
</feature>
<comment type="function">
    <text evidence="7">Part of the ABC transporter complex PotABCD involved in spermidine/putrescine import. Responsible for energy coupling to the transport system.</text>
</comment>
<proteinExistence type="inferred from homology"/>
<evidence type="ECO:0000313" key="9">
    <source>
        <dbReference type="EMBL" id="AJY44985.1"/>
    </source>
</evidence>
<evidence type="ECO:0000256" key="4">
    <source>
        <dbReference type="ARBA" id="ARBA00022840"/>
    </source>
</evidence>
<comment type="subunit">
    <text evidence="7">The complex is composed of two ATP-binding proteins (PotA), two transmembrane proteins (PotB and PotC) and a solute-binding protein (PotD).</text>
</comment>
<dbReference type="AlphaFoldDB" id="A0A0D5LM20"/>
<dbReference type="InterPro" id="IPR008995">
    <property type="entry name" value="Mo/tungstate-bd_C_term_dom"/>
</dbReference>
<dbReference type="PANTHER" id="PTHR42781">
    <property type="entry name" value="SPERMIDINE/PUTRESCINE IMPORT ATP-BINDING PROTEIN POTA"/>
    <property type="match status" value="1"/>
</dbReference>
<evidence type="ECO:0000256" key="3">
    <source>
        <dbReference type="ARBA" id="ARBA00022741"/>
    </source>
</evidence>
<evidence type="ECO:0000256" key="7">
    <source>
        <dbReference type="RuleBase" id="RU364083"/>
    </source>
</evidence>
<dbReference type="KEGG" id="mey:TM49_03655"/>
<accession>A0A0D5LM20</accession>
<evidence type="ECO:0000256" key="1">
    <source>
        <dbReference type="ARBA" id="ARBA00022448"/>
    </source>
</evidence>
<dbReference type="InterPro" id="IPR017871">
    <property type="entry name" value="ABC_transporter-like_CS"/>
</dbReference>
<dbReference type="InterPro" id="IPR003593">
    <property type="entry name" value="AAA+_ATPase"/>
</dbReference>
<dbReference type="GO" id="GO:0015847">
    <property type="term" value="P:putrescine transport"/>
    <property type="evidence" value="ECO:0007669"/>
    <property type="project" value="UniProtKB-ARBA"/>
</dbReference>
<keyword evidence="4 7" id="KW-0067">ATP-binding</keyword>
<dbReference type="PROSITE" id="PS50893">
    <property type="entry name" value="ABC_TRANSPORTER_2"/>
    <property type="match status" value="1"/>
</dbReference>
<evidence type="ECO:0000313" key="10">
    <source>
        <dbReference type="Proteomes" id="UP000032611"/>
    </source>
</evidence>
<dbReference type="SUPFAM" id="SSF52540">
    <property type="entry name" value="P-loop containing nucleoside triphosphate hydrolases"/>
    <property type="match status" value="1"/>
</dbReference>
<dbReference type="SUPFAM" id="SSF50331">
    <property type="entry name" value="MOP-like"/>
    <property type="match status" value="1"/>
</dbReference>
<dbReference type="InterPro" id="IPR005893">
    <property type="entry name" value="PotA-like"/>
</dbReference>
<keyword evidence="10" id="KW-1185">Reference proteome</keyword>
<dbReference type="InterPro" id="IPR013611">
    <property type="entry name" value="Transp-assoc_OB_typ2"/>
</dbReference>
<dbReference type="Gene3D" id="3.40.50.300">
    <property type="entry name" value="P-loop containing nucleotide triphosphate hydrolases"/>
    <property type="match status" value="1"/>
</dbReference>
<dbReference type="Pfam" id="PF08402">
    <property type="entry name" value="TOBE_2"/>
    <property type="match status" value="1"/>
</dbReference>
<dbReference type="InterPro" id="IPR027417">
    <property type="entry name" value="P-loop_NTPase"/>
</dbReference>
<dbReference type="Pfam" id="PF00005">
    <property type="entry name" value="ABC_tran"/>
    <property type="match status" value="1"/>
</dbReference>
<dbReference type="PROSITE" id="PS00211">
    <property type="entry name" value="ABC_TRANSPORTER_1"/>
    <property type="match status" value="1"/>
</dbReference>
<dbReference type="GO" id="GO:0005524">
    <property type="term" value="F:ATP binding"/>
    <property type="evidence" value="ECO:0007669"/>
    <property type="project" value="UniProtKB-KW"/>
</dbReference>
<dbReference type="EMBL" id="CP010803">
    <property type="protein sequence ID" value="AJY44985.1"/>
    <property type="molecule type" value="Genomic_DNA"/>
</dbReference>
<dbReference type="InterPro" id="IPR003439">
    <property type="entry name" value="ABC_transporter-like_ATP-bd"/>
</dbReference>